<keyword evidence="4" id="KW-0963">Cytoplasm</keyword>
<evidence type="ECO:0000256" key="6">
    <source>
        <dbReference type="ARBA" id="ARBA00023054"/>
    </source>
</evidence>
<dbReference type="PANTHER" id="PTHR35794:SF2">
    <property type="entry name" value="CELL DIVISION PROTEIN DIVIVA"/>
    <property type="match status" value="1"/>
</dbReference>
<sequence>MSGQGGQRFRRRAVRRGYKVDEVDTFLDRVEATLNGVPGAHVSSQEVHDVVFRVRFGGYDEWQVDLHLDRVERQLAELEERSKGPGRGEALRATERPGPVPPVGGPQQPPLPSRPVPQPQRFEPEPTFGGYDGGPVGVGGGPGFDPGRHGKADMTTEMRMPPPPPPGAFERPPSAPPGGFDRPPQAPQGFQAPPPPSRDSYGPGPEFERPAPPPPGNTYGSPVTPPPAYGGAPQGGFTSPAAAAMTGPGAADVQRVDQMRRTFQLRRFGSGYDPTQVDRLFEGVIGALAGQPGAPIGDNELDPAQFSLVPGGYYEAEVDAALREVRDIVRRH</sequence>
<evidence type="ECO:0000256" key="1">
    <source>
        <dbReference type="ARBA" id="ARBA00004496"/>
    </source>
</evidence>
<dbReference type="RefSeq" id="WP_253756950.1">
    <property type="nucleotide sequence ID" value="NZ_JAMZDZ010000001.1"/>
</dbReference>
<keyword evidence="6" id="KW-0175">Coiled coil</keyword>
<gene>
    <name evidence="10" type="ORF">ACFOZ4_09920</name>
</gene>
<organism evidence="10 11">
    <name type="scientific">Hamadaea flava</name>
    <dbReference type="NCBI Taxonomy" id="1742688"/>
    <lineage>
        <taxon>Bacteria</taxon>
        <taxon>Bacillati</taxon>
        <taxon>Actinomycetota</taxon>
        <taxon>Actinomycetes</taxon>
        <taxon>Micromonosporales</taxon>
        <taxon>Micromonosporaceae</taxon>
        <taxon>Hamadaea</taxon>
    </lineage>
</organism>
<dbReference type="InterPro" id="IPR007793">
    <property type="entry name" value="DivIVA_fam"/>
</dbReference>
<evidence type="ECO:0000313" key="11">
    <source>
        <dbReference type="Proteomes" id="UP001595816"/>
    </source>
</evidence>
<comment type="subcellular location">
    <subcellularLocation>
        <location evidence="1">Cytoplasm</location>
    </subcellularLocation>
</comment>
<dbReference type="InterPro" id="IPR019933">
    <property type="entry name" value="DivIVA_domain"/>
</dbReference>
<feature type="compositionally biased region" description="Low complexity" evidence="9">
    <location>
        <begin position="240"/>
        <end position="251"/>
    </location>
</feature>
<evidence type="ECO:0000313" key="10">
    <source>
        <dbReference type="EMBL" id="MFC4130917.1"/>
    </source>
</evidence>
<dbReference type="NCBIfam" id="TIGR03544">
    <property type="entry name" value="DivI1A_domain"/>
    <property type="match status" value="2"/>
</dbReference>
<evidence type="ECO:0000256" key="8">
    <source>
        <dbReference type="ARBA" id="ARBA00031737"/>
    </source>
</evidence>
<feature type="region of interest" description="Disordered" evidence="9">
    <location>
        <begin position="77"/>
        <end position="253"/>
    </location>
</feature>
<reference evidence="11" key="1">
    <citation type="journal article" date="2019" name="Int. J. Syst. Evol. Microbiol.">
        <title>The Global Catalogue of Microorganisms (GCM) 10K type strain sequencing project: providing services to taxonomists for standard genome sequencing and annotation.</title>
        <authorList>
            <consortium name="The Broad Institute Genomics Platform"/>
            <consortium name="The Broad Institute Genome Sequencing Center for Infectious Disease"/>
            <person name="Wu L."/>
            <person name="Ma J."/>
        </authorList>
    </citation>
    <scope>NUCLEOTIDE SEQUENCE [LARGE SCALE GENOMIC DNA]</scope>
    <source>
        <strain evidence="11">CGMCC 4.7289</strain>
    </source>
</reference>
<comment type="caution">
    <text evidence="10">The sequence shown here is derived from an EMBL/GenBank/DDBJ whole genome shotgun (WGS) entry which is preliminary data.</text>
</comment>
<comment type="similarity">
    <text evidence="2">Belongs to the DivIVA family.</text>
</comment>
<evidence type="ECO:0000256" key="7">
    <source>
        <dbReference type="ARBA" id="ARBA00023306"/>
    </source>
</evidence>
<feature type="compositionally biased region" description="Gly residues" evidence="9">
    <location>
        <begin position="130"/>
        <end position="144"/>
    </location>
</feature>
<protein>
    <recommendedName>
        <fullName evidence="3">Cell wall synthesis protein Wag31</fullName>
    </recommendedName>
    <alternativeName>
        <fullName evidence="8">Antigen 84</fullName>
    </alternativeName>
</protein>
<accession>A0ABV8LKU9</accession>
<feature type="compositionally biased region" description="Pro residues" evidence="9">
    <location>
        <begin position="98"/>
        <end position="118"/>
    </location>
</feature>
<dbReference type="PANTHER" id="PTHR35794">
    <property type="entry name" value="CELL DIVISION PROTEIN DIVIVA"/>
    <property type="match status" value="1"/>
</dbReference>
<keyword evidence="7" id="KW-0131">Cell cycle</keyword>
<dbReference type="Gene3D" id="6.10.250.660">
    <property type="match status" value="2"/>
</dbReference>
<keyword evidence="11" id="KW-1185">Reference proteome</keyword>
<evidence type="ECO:0000256" key="9">
    <source>
        <dbReference type="SAM" id="MobiDB-lite"/>
    </source>
</evidence>
<dbReference type="Proteomes" id="UP001595816">
    <property type="component" value="Unassembled WGS sequence"/>
</dbReference>
<keyword evidence="5" id="KW-0132">Cell division</keyword>
<proteinExistence type="inferred from homology"/>
<evidence type="ECO:0000256" key="3">
    <source>
        <dbReference type="ARBA" id="ARBA00018787"/>
    </source>
</evidence>
<name>A0ABV8LKU9_9ACTN</name>
<evidence type="ECO:0000256" key="5">
    <source>
        <dbReference type="ARBA" id="ARBA00022618"/>
    </source>
</evidence>
<feature type="compositionally biased region" description="Basic and acidic residues" evidence="9">
    <location>
        <begin position="146"/>
        <end position="156"/>
    </location>
</feature>
<evidence type="ECO:0000256" key="4">
    <source>
        <dbReference type="ARBA" id="ARBA00022490"/>
    </source>
</evidence>
<dbReference type="EMBL" id="JBHSAY010000005">
    <property type="protein sequence ID" value="MFC4130917.1"/>
    <property type="molecule type" value="Genomic_DNA"/>
</dbReference>
<evidence type="ECO:0000256" key="2">
    <source>
        <dbReference type="ARBA" id="ARBA00009008"/>
    </source>
</evidence>